<gene>
    <name evidence="7" type="primary">ASB15_0</name>
    <name evidence="7" type="ORF">N1851_020505</name>
</gene>
<dbReference type="PRINTS" id="PR01415">
    <property type="entry name" value="ANKYRIN"/>
</dbReference>
<evidence type="ECO:0000256" key="1">
    <source>
        <dbReference type="ARBA" id="ARBA00004906"/>
    </source>
</evidence>
<feature type="repeat" description="ANK" evidence="4">
    <location>
        <begin position="68"/>
        <end position="100"/>
    </location>
</feature>
<dbReference type="PROSITE" id="PS50225">
    <property type="entry name" value="SOCS"/>
    <property type="match status" value="1"/>
</dbReference>
<dbReference type="Pfam" id="PF07525">
    <property type="entry name" value="SOCS_box"/>
    <property type="match status" value="1"/>
</dbReference>
<dbReference type="PANTHER" id="PTHR24141">
    <property type="entry name" value="2-5A-DEPENDENT RIBONUCLEASE"/>
    <property type="match status" value="1"/>
</dbReference>
<feature type="repeat" description="ANK" evidence="4">
    <location>
        <begin position="167"/>
        <end position="199"/>
    </location>
</feature>
<feature type="repeat" description="ANK" evidence="4">
    <location>
        <begin position="265"/>
        <end position="297"/>
    </location>
</feature>
<dbReference type="EMBL" id="JAOPHQ010003732">
    <property type="protein sequence ID" value="KAK0141822.1"/>
    <property type="molecule type" value="Genomic_DNA"/>
</dbReference>
<comment type="pathway">
    <text evidence="1">Protein modification; protein ubiquitination.</text>
</comment>
<dbReference type="GO" id="GO:0035556">
    <property type="term" value="P:intracellular signal transduction"/>
    <property type="evidence" value="ECO:0007669"/>
    <property type="project" value="InterPro"/>
</dbReference>
<dbReference type="Pfam" id="PF00023">
    <property type="entry name" value="Ank"/>
    <property type="match status" value="1"/>
</dbReference>
<evidence type="ECO:0000256" key="2">
    <source>
        <dbReference type="ARBA" id="ARBA00022737"/>
    </source>
</evidence>
<dbReference type="InterPro" id="IPR001496">
    <property type="entry name" value="SOCS_box"/>
</dbReference>
<proteinExistence type="predicted"/>
<feature type="domain" description="SOCS box" evidence="6">
    <location>
        <begin position="518"/>
        <end position="565"/>
    </location>
</feature>
<organism evidence="7 8">
    <name type="scientific">Merluccius polli</name>
    <name type="common">Benguela hake</name>
    <name type="synonym">Merluccius cadenati</name>
    <dbReference type="NCBI Taxonomy" id="89951"/>
    <lineage>
        <taxon>Eukaryota</taxon>
        <taxon>Metazoa</taxon>
        <taxon>Chordata</taxon>
        <taxon>Craniata</taxon>
        <taxon>Vertebrata</taxon>
        <taxon>Euteleostomi</taxon>
        <taxon>Actinopterygii</taxon>
        <taxon>Neopterygii</taxon>
        <taxon>Teleostei</taxon>
        <taxon>Neoteleostei</taxon>
        <taxon>Acanthomorphata</taxon>
        <taxon>Zeiogadaria</taxon>
        <taxon>Gadariae</taxon>
        <taxon>Gadiformes</taxon>
        <taxon>Gadoidei</taxon>
        <taxon>Merlucciidae</taxon>
        <taxon>Merluccius</taxon>
    </lineage>
</organism>
<evidence type="ECO:0000256" key="4">
    <source>
        <dbReference type="PROSITE-ProRule" id="PRU00023"/>
    </source>
</evidence>
<accession>A0AA47MK41</accession>
<dbReference type="PANTHER" id="PTHR24141:SF1">
    <property type="entry name" value="2-5A-DEPENDENT RIBONUCLEASE"/>
    <property type="match status" value="1"/>
</dbReference>
<dbReference type="SMART" id="SM00969">
    <property type="entry name" value="SOCS_box"/>
    <property type="match status" value="1"/>
</dbReference>
<dbReference type="InterPro" id="IPR002110">
    <property type="entry name" value="Ankyrin_rpt"/>
</dbReference>
<evidence type="ECO:0000256" key="3">
    <source>
        <dbReference type="ARBA" id="ARBA00023043"/>
    </source>
</evidence>
<dbReference type="PROSITE" id="PS50297">
    <property type="entry name" value="ANK_REP_REGION"/>
    <property type="match status" value="5"/>
</dbReference>
<reference evidence="7" key="1">
    <citation type="journal article" date="2023" name="Front. Mar. Sci.">
        <title>A new Merluccius polli reference genome to investigate the effects of global change in West African waters.</title>
        <authorList>
            <person name="Mateo J.L."/>
            <person name="Blanco-Fernandez C."/>
            <person name="Garcia-Vazquez E."/>
            <person name="Machado-Schiaffino G."/>
        </authorList>
    </citation>
    <scope>NUCLEOTIDE SEQUENCE</scope>
    <source>
        <strain evidence="7">C29</strain>
        <tissue evidence="7">Fin</tissue>
    </source>
</reference>
<dbReference type="InterPro" id="IPR036770">
    <property type="entry name" value="Ankyrin_rpt-contain_sf"/>
</dbReference>
<dbReference type="Gene3D" id="1.10.750.20">
    <property type="entry name" value="SOCS box"/>
    <property type="match status" value="1"/>
</dbReference>
<feature type="compositionally biased region" description="Basic and acidic residues" evidence="5">
    <location>
        <begin position="417"/>
        <end position="426"/>
    </location>
</feature>
<evidence type="ECO:0000313" key="8">
    <source>
        <dbReference type="Proteomes" id="UP001174136"/>
    </source>
</evidence>
<evidence type="ECO:0000259" key="6">
    <source>
        <dbReference type="PROSITE" id="PS50225"/>
    </source>
</evidence>
<dbReference type="Pfam" id="PF12796">
    <property type="entry name" value="Ank_2"/>
    <property type="match status" value="2"/>
</dbReference>
<protein>
    <submittedName>
        <fullName evidence="7">Ankyrin repeat and SOCS box protein 15</fullName>
    </submittedName>
</protein>
<keyword evidence="3 4" id="KW-0040">ANK repeat</keyword>
<dbReference type="Proteomes" id="UP001174136">
    <property type="component" value="Unassembled WGS sequence"/>
</dbReference>
<dbReference type="AlphaFoldDB" id="A0AA47MK41"/>
<dbReference type="InterPro" id="IPR036036">
    <property type="entry name" value="SOCS_box-like_dom_sf"/>
</dbReference>
<dbReference type="Gene3D" id="1.25.40.20">
    <property type="entry name" value="Ankyrin repeat-containing domain"/>
    <property type="match status" value="3"/>
</dbReference>
<dbReference type="SMART" id="SM00248">
    <property type="entry name" value="ANK"/>
    <property type="match status" value="10"/>
</dbReference>
<feature type="repeat" description="ANK" evidence="4">
    <location>
        <begin position="134"/>
        <end position="166"/>
    </location>
</feature>
<evidence type="ECO:0000313" key="7">
    <source>
        <dbReference type="EMBL" id="KAK0141822.1"/>
    </source>
</evidence>
<feature type="repeat" description="ANK" evidence="4">
    <location>
        <begin position="200"/>
        <end position="232"/>
    </location>
</feature>
<comment type="caution">
    <text evidence="7">The sequence shown here is derived from an EMBL/GenBank/DDBJ whole genome shotgun (WGS) entry which is preliminary data.</text>
</comment>
<dbReference type="GO" id="GO:0006396">
    <property type="term" value="P:RNA processing"/>
    <property type="evidence" value="ECO:0007669"/>
    <property type="project" value="TreeGrafter"/>
</dbReference>
<dbReference type="SUPFAM" id="SSF48403">
    <property type="entry name" value="Ankyrin repeat"/>
    <property type="match status" value="1"/>
</dbReference>
<name>A0AA47MK41_MERPO</name>
<keyword evidence="2" id="KW-0677">Repeat</keyword>
<keyword evidence="8" id="KW-1185">Reference proteome</keyword>
<sequence>MTTYEELDEEELSHHIIQRSIEESCLSSCDVICGCLTQLCFSLQPPGDRLTHTAGEQGPGGPGPGAAGGETALTLAVSAGLLENVRRLLDLGASPLHSNSRNETPLLLAVRAGSSQMTSVLTSGGAWVDQPCHRKWTALHEAARGGRVDVLMLLLRSGARVNQQTSMGMTPLAVAAEQGHAHIAEILLNCGSRVNSQALNGESVLMEAAGAGNPACVRVLLENGADPNLPSITGHLPIHKAAFTGHYQVLQMLIPLTSSKCIKATGQSPLHSAAEGGHNRCLQLLLASGSDVNYCMSARNSQNYRDMRRSALYYAVSNGDAACTGTLLEAGARADLDPLRCLLVAVRSGRYDLTQLLLDRRADVNCYFRVVSDTVFPTALQYCVKDAAMMRLLLNHGYDAQRCFHCHHGDDDHDNLAAGRNHDDNGYRTQRSGHRDREHAGDPRWCDCCDHDNPPHAGDHGNRVIPFCEFMGLCCLVHLSGRVVRILLDYVHHVSICPKLRRILQEQRDWSDICSILRSPRSLSHICRLEIRRRLTLKRLNNPEVMNSDLFPPRLRDYLLYRELEPQRQFRY</sequence>
<dbReference type="SUPFAM" id="SSF158235">
    <property type="entry name" value="SOCS box-like"/>
    <property type="match status" value="1"/>
</dbReference>
<dbReference type="PROSITE" id="PS50088">
    <property type="entry name" value="ANK_REPEAT"/>
    <property type="match status" value="5"/>
</dbReference>
<evidence type="ECO:0000256" key="5">
    <source>
        <dbReference type="SAM" id="MobiDB-lite"/>
    </source>
</evidence>
<dbReference type="GO" id="GO:0004540">
    <property type="term" value="F:RNA nuclease activity"/>
    <property type="evidence" value="ECO:0007669"/>
    <property type="project" value="TreeGrafter"/>
</dbReference>
<dbReference type="GO" id="GO:0003723">
    <property type="term" value="F:RNA binding"/>
    <property type="evidence" value="ECO:0007669"/>
    <property type="project" value="TreeGrafter"/>
</dbReference>
<feature type="region of interest" description="Disordered" evidence="5">
    <location>
        <begin position="417"/>
        <end position="440"/>
    </location>
</feature>